<dbReference type="CDD" id="cd17991">
    <property type="entry name" value="DEXHc_TRCF"/>
    <property type="match status" value="1"/>
</dbReference>
<comment type="function">
    <text evidence="13">Couples transcription and DNA repair by recognizing RNA polymerase (RNAP) stalled at DNA lesions. Mediates ATP-dependent release of RNAP and its truncated transcript from the DNA, and recruitment of nucleotide excision repair machinery to the damaged site.</text>
</comment>
<dbReference type="SMART" id="SM00487">
    <property type="entry name" value="DEXDc"/>
    <property type="match status" value="1"/>
</dbReference>
<dbReference type="SUPFAM" id="SSF141259">
    <property type="entry name" value="CarD-like"/>
    <property type="match status" value="1"/>
</dbReference>
<keyword evidence="5 13" id="KW-0378">Hydrolase</keyword>
<dbReference type="InterPro" id="IPR003711">
    <property type="entry name" value="CarD-like/TRCF_RID"/>
</dbReference>
<dbReference type="RefSeq" id="WP_118877693.1">
    <property type="nucleotide sequence ID" value="NZ_QWEI01000015.1"/>
</dbReference>
<comment type="similarity">
    <text evidence="10 13">In the N-terminal section; belongs to the UvrB family.</text>
</comment>
<evidence type="ECO:0000256" key="8">
    <source>
        <dbReference type="ARBA" id="ARBA00023125"/>
    </source>
</evidence>
<dbReference type="InterPro" id="IPR005118">
    <property type="entry name" value="TRCF_C"/>
</dbReference>
<sequence length="1170" mass="133526">MNVFHQLFSQDKHINTFIEQIGEKNYDSQLITGLTGSARPVFIQSIFEELKKPLYILSPNLLQAQKLVDDLASLVGEEMVHYYPADEFIAAEITTASPELKAARIAALAHLVKKEKAIYVIPIAGMRKIMTPPKQWENNFLEAAIGKDIDIENWLLQLVAMGYTRGQMVTTPGEFALRGGILDIYPPYAESPIRIELFDTEIDSIRTFSADDQRSIEKLDSVEILPAAEVLLTTEQRAALAERLESALGKSLKKIKKQEVQELLYQNIQSDIEMLKQGNIPDHVTKYGSLLYEDSSYLGDYFDDNGIVLFDELGRIQEVMDAWEREEEDWFISLIEEGKMVHDVKPSFSFKEINAMLKQQKLYFALFARTFSGIRFKKTTNISCKPMQQFHGQIALLQNEVERWIQDKFTVLFVADGNDRVHKVQSMLEEYGIHSLLGTPAEAGIYIVDGVLNAGFELPLQKIAVVTDDELFKQQAKRKNRRSQKMSNAERIKSYTEIKPGDYVVHTHHGIGKYIGIETLEVNGTHKDYLHIRYRADDKLYVPVDQIDLIQKYVASEGKEPKLHKLGGAEWKKAKAKVSSAVQDIADDLIKLYAKREAEKGYAFSPDTDEQRSFENAFPYEETEDQLRSILEVKRDMERERPMDRLVCGDVGYGKTEVAIRAAFKAIMDGKQVAFLVPTTILAQQHFETFQERFEDYAINVGLLSRFRTKKQQSETIKGLKDGTVDLVIGTHRILSKDLVFRDLGLLIVDEEQRFGVTHKEKIKQLKTNVDVLTLTATPIPRTLHMSMVGVRDLSVIETPPQNRFPVQTYVMEYNGALVREAIEREMARGGQTFYLYNRVEDMERKVEEIQMLVPDARVGFAHGKMTESQLESIILNFLDGEYDVLVTTTIIETGVDIPNVNTLIVHDADRMGLSQLYQLRGRVGRSNRVAYAYFMYQRDKVLTDVAEQRLQTIKEFTELGSGFKIAMRDLSIRGAGNLLGAQQHGFIDSVGFDLYSQMLEEAIEERRTGEVREEERDVEIILQIDAYIPDSYIPDSYQKIQMYKRIKAMERIEDFDEIWDELVDRFGDVPVETEKLLRIARMKVWALEAGITAIKEKQSVISIYLSEEGTAKVDGSVIVSESMKFERAVGFGMDEGKLIVTVDQKKCGKIPPFEVLEKTVEIIKNAKKE</sequence>
<dbReference type="InterPro" id="IPR011545">
    <property type="entry name" value="DEAD/DEAH_box_helicase_dom"/>
</dbReference>
<dbReference type="InterPro" id="IPR036101">
    <property type="entry name" value="CarD-like/TRCF_RID_sf"/>
</dbReference>
<evidence type="ECO:0000256" key="7">
    <source>
        <dbReference type="ARBA" id="ARBA00022840"/>
    </source>
</evidence>
<dbReference type="AlphaFoldDB" id="A0A396S2R8"/>
<evidence type="ECO:0000259" key="15">
    <source>
        <dbReference type="PROSITE" id="PS51194"/>
    </source>
</evidence>
<dbReference type="InterPro" id="IPR027417">
    <property type="entry name" value="P-loop_NTPase"/>
</dbReference>
<dbReference type="Pfam" id="PF02559">
    <property type="entry name" value="CarD_TRCF_RID"/>
    <property type="match status" value="1"/>
</dbReference>
<evidence type="ECO:0000256" key="13">
    <source>
        <dbReference type="HAMAP-Rule" id="MF_00969"/>
    </source>
</evidence>
<dbReference type="InterPro" id="IPR004576">
    <property type="entry name" value="Mfd"/>
</dbReference>
<dbReference type="SUPFAM" id="SSF143517">
    <property type="entry name" value="TRCF domain-like"/>
    <property type="match status" value="1"/>
</dbReference>
<evidence type="ECO:0000256" key="10">
    <source>
        <dbReference type="ARBA" id="ARBA00061104"/>
    </source>
</evidence>
<dbReference type="GO" id="GO:0003678">
    <property type="term" value="F:DNA helicase activity"/>
    <property type="evidence" value="ECO:0007669"/>
    <property type="project" value="TreeGrafter"/>
</dbReference>
<dbReference type="SMART" id="SM00490">
    <property type="entry name" value="HELICc"/>
    <property type="match status" value="1"/>
</dbReference>
<evidence type="ECO:0000256" key="11">
    <source>
        <dbReference type="ARBA" id="ARBA00061399"/>
    </source>
</evidence>
<accession>A0A396S2R8</accession>
<dbReference type="Pfam" id="PF17757">
    <property type="entry name" value="UvrB_inter"/>
    <property type="match status" value="1"/>
</dbReference>
<gene>
    <name evidence="13 16" type="primary">mfd</name>
    <name evidence="16" type="ORF">D1B33_17430</name>
</gene>
<dbReference type="EMBL" id="QWEI01000015">
    <property type="protein sequence ID" value="RHW31743.1"/>
    <property type="molecule type" value="Genomic_DNA"/>
</dbReference>
<protein>
    <recommendedName>
        <fullName evidence="12 13">Transcription-repair-coupling factor</fullName>
        <shortName evidence="13">TRCF</shortName>
        <ecNumber evidence="13">3.6.4.-</ecNumber>
    </recommendedName>
</protein>
<dbReference type="SMART" id="SM00982">
    <property type="entry name" value="TRCF"/>
    <property type="match status" value="1"/>
</dbReference>
<dbReference type="InterPro" id="IPR001650">
    <property type="entry name" value="Helicase_C-like"/>
</dbReference>
<dbReference type="HAMAP" id="MF_00969">
    <property type="entry name" value="TRCF"/>
    <property type="match status" value="1"/>
</dbReference>
<keyword evidence="17" id="KW-1185">Reference proteome</keyword>
<dbReference type="InterPro" id="IPR041471">
    <property type="entry name" value="UvrB_inter"/>
</dbReference>
<dbReference type="Gene3D" id="2.40.10.170">
    <property type="match status" value="1"/>
</dbReference>
<evidence type="ECO:0000256" key="1">
    <source>
        <dbReference type="ARBA" id="ARBA00004496"/>
    </source>
</evidence>
<dbReference type="NCBIfam" id="TIGR00580">
    <property type="entry name" value="mfd"/>
    <property type="match status" value="1"/>
</dbReference>
<dbReference type="Pfam" id="PF00271">
    <property type="entry name" value="Helicase_C"/>
    <property type="match status" value="1"/>
</dbReference>
<dbReference type="FunFam" id="3.40.50.300:FF:000546">
    <property type="entry name" value="Transcription-repair-coupling factor"/>
    <property type="match status" value="1"/>
</dbReference>
<dbReference type="OrthoDB" id="9804325at2"/>
<dbReference type="Pfam" id="PF03461">
    <property type="entry name" value="TRCF"/>
    <property type="match status" value="1"/>
</dbReference>
<dbReference type="PANTHER" id="PTHR47964">
    <property type="entry name" value="ATP-DEPENDENT DNA HELICASE HOMOLOG RECG, CHLOROPLASTIC"/>
    <property type="match status" value="1"/>
</dbReference>
<dbReference type="InterPro" id="IPR047112">
    <property type="entry name" value="RecG/Mfd"/>
</dbReference>
<keyword evidence="9 13" id="KW-0234">DNA repair</keyword>
<keyword evidence="3 13" id="KW-0547">Nucleotide-binding</keyword>
<dbReference type="GO" id="GO:0000716">
    <property type="term" value="P:transcription-coupled nucleotide-excision repair, DNA damage recognition"/>
    <property type="evidence" value="ECO:0007669"/>
    <property type="project" value="UniProtKB-UniRule"/>
</dbReference>
<keyword evidence="8 13" id="KW-0238">DNA-binding</keyword>
<evidence type="ECO:0000256" key="2">
    <source>
        <dbReference type="ARBA" id="ARBA00022490"/>
    </source>
</evidence>
<dbReference type="EC" id="3.6.4.-" evidence="13"/>
<reference evidence="16 17" key="1">
    <citation type="submission" date="2018-08" db="EMBL/GenBank/DDBJ databases">
        <title>Lysinibacillus sp. YLB-03 draft genome sequence.</title>
        <authorList>
            <person name="Yu L."/>
        </authorList>
    </citation>
    <scope>NUCLEOTIDE SEQUENCE [LARGE SCALE GENOMIC DNA]</scope>
    <source>
        <strain evidence="16 17">YLB-03</strain>
    </source>
</reference>
<dbReference type="SUPFAM" id="SSF52540">
    <property type="entry name" value="P-loop containing nucleoside triphosphate hydrolases"/>
    <property type="match status" value="4"/>
</dbReference>
<feature type="domain" description="Helicase C-terminal" evidence="15">
    <location>
        <begin position="806"/>
        <end position="972"/>
    </location>
</feature>
<dbReference type="Gene3D" id="3.40.50.300">
    <property type="entry name" value="P-loop containing nucleotide triphosphate hydrolases"/>
    <property type="match status" value="2"/>
</dbReference>
<dbReference type="PROSITE" id="PS51194">
    <property type="entry name" value="HELICASE_CTER"/>
    <property type="match status" value="1"/>
</dbReference>
<organism evidence="16 17">
    <name type="scientific">Ureibacillus yapensis</name>
    <dbReference type="NCBI Taxonomy" id="2304605"/>
    <lineage>
        <taxon>Bacteria</taxon>
        <taxon>Bacillati</taxon>
        <taxon>Bacillota</taxon>
        <taxon>Bacilli</taxon>
        <taxon>Bacillales</taxon>
        <taxon>Caryophanaceae</taxon>
        <taxon>Ureibacillus</taxon>
    </lineage>
</organism>
<dbReference type="PROSITE" id="PS51192">
    <property type="entry name" value="HELICASE_ATP_BIND_1"/>
    <property type="match status" value="1"/>
</dbReference>
<name>A0A396S2R8_9BACL</name>
<feature type="domain" description="Helicase ATP-binding" evidence="14">
    <location>
        <begin position="636"/>
        <end position="797"/>
    </location>
</feature>
<dbReference type="PANTHER" id="PTHR47964:SF1">
    <property type="entry name" value="ATP-DEPENDENT DNA HELICASE HOMOLOG RECG, CHLOROPLASTIC"/>
    <property type="match status" value="1"/>
</dbReference>
<dbReference type="Pfam" id="PF00270">
    <property type="entry name" value="DEAD"/>
    <property type="match status" value="1"/>
</dbReference>
<dbReference type="Gene3D" id="3.90.1150.50">
    <property type="entry name" value="Transcription-repair-coupling factor, D7 domain"/>
    <property type="match status" value="1"/>
</dbReference>
<comment type="similarity">
    <text evidence="11 13">In the C-terminal section; belongs to the helicase family. RecG subfamily.</text>
</comment>
<dbReference type="Gene3D" id="3.30.2060.10">
    <property type="entry name" value="Penicillin-binding protein 1b domain"/>
    <property type="match status" value="1"/>
</dbReference>
<proteinExistence type="inferred from homology"/>
<evidence type="ECO:0000256" key="4">
    <source>
        <dbReference type="ARBA" id="ARBA00022763"/>
    </source>
</evidence>
<evidence type="ECO:0000313" key="16">
    <source>
        <dbReference type="EMBL" id="RHW31743.1"/>
    </source>
</evidence>
<keyword evidence="4 13" id="KW-0227">DNA damage</keyword>
<comment type="caution">
    <text evidence="16">The sequence shown here is derived from an EMBL/GenBank/DDBJ whole genome shotgun (WGS) entry which is preliminary data.</text>
</comment>
<comment type="subcellular location">
    <subcellularLocation>
        <location evidence="1 13">Cytoplasm</location>
    </subcellularLocation>
</comment>
<dbReference type="InterPro" id="IPR037235">
    <property type="entry name" value="TRCF-like_C_D7"/>
</dbReference>
<evidence type="ECO:0000256" key="3">
    <source>
        <dbReference type="ARBA" id="ARBA00022741"/>
    </source>
</evidence>
<dbReference type="Proteomes" id="UP000265692">
    <property type="component" value="Unassembled WGS sequence"/>
</dbReference>
<dbReference type="GO" id="GO:0005524">
    <property type="term" value="F:ATP binding"/>
    <property type="evidence" value="ECO:0007669"/>
    <property type="project" value="UniProtKB-UniRule"/>
</dbReference>
<dbReference type="GO" id="GO:0016787">
    <property type="term" value="F:hydrolase activity"/>
    <property type="evidence" value="ECO:0007669"/>
    <property type="project" value="UniProtKB-KW"/>
</dbReference>
<evidence type="ECO:0000259" key="14">
    <source>
        <dbReference type="PROSITE" id="PS51192"/>
    </source>
</evidence>
<dbReference type="Gene3D" id="3.40.50.11180">
    <property type="match status" value="1"/>
</dbReference>
<dbReference type="GO" id="GO:0006355">
    <property type="term" value="P:regulation of DNA-templated transcription"/>
    <property type="evidence" value="ECO:0007669"/>
    <property type="project" value="UniProtKB-UniRule"/>
</dbReference>
<evidence type="ECO:0000256" key="9">
    <source>
        <dbReference type="ARBA" id="ARBA00023204"/>
    </source>
</evidence>
<dbReference type="GO" id="GO:0005737">
    <property type="term" value="C:cytoplasm"/>
    <property type="evidence" value="ECO:0007669"/>
    <property type="project" value="UniProtKB-SubCell"/>
</dbReference>
<evidence type="ECO:0000256" key="5">
    <source>
        <dbReference type="ARBA" id="ARBA00022801"/>
    </source>
</evidence>
<evidence type="ECO:0000256" key="12">
    <source>
        <dbReference type="ARBA" id="ARBA00070128"/>
    </source>
</evidence>
<dbReference type="InterPro" id="IPR014001">
    <property type="entry name" value="Helicase_ATP-bd"/>
</dbReference>
<evidence type="ECO:0000256" key="6">
    <source>
        <dbReference type="ARBA" id="ARBA00022806"/>
    </source>
</evidence>
<keyword evidence="6" id="KW-0347">Helicase</keyword>
<dbReference type="SMART" id="SM01058">
    <property type="entry name" value="CarD_TRCF"/>
    <property type="match status" value="1"/>
</dbReference>
<evidence type="ECO:0000313" key="17">
    <source>
        <dbReference type="Proteomes" id="UP000265692"/>
    </source>
</evidence>
<keyword evidence="2 13" id="KW-0963">Cytoplasm</keyword>
<keyword evidence="7 13" id="KW-0067">ATP-binding</keyword>
<dbReference type="GO" id="GO:0003684">
    <property type="term" value="F:damaged DNA binding"/>
    <property type="evidence" value="ECO:0007669"/>
    <property type="project" value="InterPro"/>
</dbReference>